<dbReference type="InterPro" id="IPR006595">
    <property type="entry name" value="CTLH_C"/>
</dbReference>
<dbReference type="Gene3D" id="2.60.120.920">
    <property type="match status" value="1"/>
</dbReference>
<dbReference type="Pfam" id="PF00622">
    <property type="entry name" value="SPRY"/>
    <property type="match status" value="1"/>
</dbReference>
<accession>A0A7E4W724</accession>
<dbReference type="InterPro" id="IPR013320">
    <property type="entry name" value="ConA-like_dom_sf"/>
</dbReference>
<evidence type="ECO:0000259" key="3">
    <source>
        <dbReference type="PROSITE" id="PS50897"/>
    </source>
</evidence>
<dbReference type="InterPro" id="IPR043136">
    <property type="entry name" value="B30.2/SPRY_sf"/>
</dbReference>
<evidence type="ECO:0000313" key="5">
    <source>
        <dbReference type="WBParaSite" id="Pan_g7876.t1"/>
    </source>
</evidence>
<evidence type="ECO:0000313" key="4">
    <source>
        <dbReference type="Proteomes" id="UP000492821"/>
    </source>
</evidence>
<protein>
    <submittedName>
        <fullName evidence="5">B30.2/SPRY domain-containing protein</fullName>
    </submittedName>
</protein>
<feature type="compositionally biased region" description="Basic residues" evidence="1">
    <location>
        <begin position="450"/>
        <end position="465"/>
    </location>
</feature>
<feature type="region of interest" description="Disordered" evidence="1">
    <location>
        <begin position="432"/>
        <end position="508"/>
    </location>
</feature>
<dbReference type="WBParaSite" id="Pan_g7876.t1">
    <property type="protein sequence ID" value="Pan_g7876.t1"/>
    <property type="gene ID" value="Pan_g7876"/>
</dbReference>
<evidence type="ECO:0000259" key="2">
    <source>
        <dbReference type="PROSITE" id="PS50188"/>
    </source>
</evidence>
<feature type="compositionally biased region" description="Low complexity" evidence="1">
    <location>
        <begin position="478"/>
        <end position="492"/>
    </location>
</feature>
<dbReference type="SUPFAM" id="SSF49899">
    <property type="entry name" value="Concanavalin A-like lectins/glucanases"/>
    <property type="match status" value="1"/>
</dbReference>
<feature type="domain" description="CTLH" evidence="3">
    <location>
        <begin position="356"/>
        <end position="414"/>
    </location>
</feature>
<dbReference type="PANTHER" id="PTHR12864">
    <property type="entry name" value="RAN BINDING PROTEIN 9-RELATED"/>
    <property type="match status" value="1"/>
</dbReference>
<organism evidence="4 5">
    <name type="scientific">Panagrellus redivivus</name>
    <name type="common">Microworm</name>
    <dbReference type="NCBI Taxonomy" id="6233"/>
    <lineage>
        <taxon>Eukaryota</taxon>
        <taxon>Metazoa</taxon>
        <taxon>Ecdysozoa</taxon>
        <taxon>Nematoda</taxon>
        <taxon>Chromadorea</taxon>
        <taxon>Rhabditida</taxon>
        <taxon>Tylenchina</taxon>
        <taxon>Panagrolaimomorpha</taxon>
        <taxon>Panagrolaimoidea</taxon>
        <taxon>Panagrolaimidae</taxon>
        <taxon>Panagrellus</taxon>
    </lineage>
</organism>
<dbReference type="InterPro" id="IPR001870">
    <property type="entry name" value="B30.2/SPRY"/>
</dbReference>
<dbReference type="SMART" id="SM00449">
    <property type="entry name" value="SPRY"/>
    <property type="match status" value="1"/>
</dbReference>
<dbReference type="PROSITE" id="PS50188">
    <property type="entry name" value="B302_SPRY"/>
    <property type="match status" value="1"/>
</dbReference>
<dbReference type="InterPro" id="IPR050618">
    <property type="entry name" value="Ubq-SigPath_Reg"/>
</dbReference>
<feature type="compositionally biased region" description="Low complexity" evidence="1">
    <location>
        <begin position="435"/>
        <end position="449"/>
    </location>
</feature>
<feature type="compositionally biased region" description="Low complexity" evidence="1">
    <location>
        <begin position="681"/>
        <end position="695"/>
    </location>
</feature>
<dbReference type="AlphaFoldDB" id="A0A7E4W724"/>
<reference evidence="5" key="2">
    <citation type="submission" date="2020-10" db="UniProtKB">
        <authorList>
            <consortium name="WormBaseParasite"/>
        </authorList>
    </citation>
    <scope>IDENTIFICATION</scope>
</reference>
<evidence type="ECO:0000256" key="1">
    <source>
        <dbReference type="SAM" id="MobiDB-lite"/>
    </source>
</evidence>
<keyword evidence="4" id="KW-1185">Reference proteome</keyword>
<feature type="domain" description="B30.2/SPRY" evidence="2">
    <location>
        <begin position="89"/>
        <end position="290"/>
    </location>
</feature>
<reference evidence="4" key="1">
    <citation type="journal article" date="2013" name="Genetics">
        <title>The draft genome and transcriptome of Panagrellus redivivus are shaped by the harsh demands of a free-living lifestyle.</title>
        <authorList>
            <person name="Srinivasan J."/>
            <person name="Dillman A.R."/>
            <person name="Macchietto M.G."/>
            <person name="Heikkinen L."/>
            <person name="Lakso M."/>
            <person name="Fracchia K.M."/>
            <person name="Antoshechkin I."/>
            <person name="Mortazavi A."/>
            <person name="Wong G."/>
            <person name="Sternberg P.W."/>
        </authorList>
    </citation>
    <scope>NUCLEOTIDE SEQUENCE [LARGE SCALE GENOMIC DNA]</scope>
    <source>
        <strain evidence="4">MT8872</strain>
    </source>
</reference>
<feature type="region of interest" description="Disordered" evidence="1">
    <location>
        <begin position="677"/>
        <end position="709"/>
    </location>
</feature>
<dbReference type="InterPro" id="IPR003877">
    <property type="entry name" value="SPRY_dom"/>
</dbReference>
<name>A0A7E4W724_PANRE</name>
<dbReference type="PROSITE" id="PS50897">
    <property type="entry name" value="CTLH"/>
    <property type="match status" value="1"/>
</dbReference>
<sequence>MDDIPMADSSDTDNERDLFFGGNEVGIAQLMRNRAGVRHGEHVDVNPVMLPAVPVVLDAGSSGDDKPPARPVRARSNRGVKLLPGESHIHPRIAALYPGIDLATTKIPTQWSTIERHHFIYVGPDKLVVRFKKGPMQQQDNASAIRANCAIPHGCGLYYFEITILPHQVDNGTNLPMNPTRCLGIGIMEKSIELARLPGWDPNSYGYHGDDGNFFSASGKGRPYGPKFGVDDTIGCGVNFVTRQVFFTKNGTNLGYLDIEEVSLQYDYYPVVGMQAAEAVVRTNFGQRPFRYDIENDMRAARNAARESFRKFELPPEKVIWMNEAVSDWLIYAGYGDSAKSFAKTANIPLKVPVAKIKARNGLVKALKEGQTEEVISWVEKDYPEMANSKKELMVMLYLQDFIEESVRVAKFQQIQCTDGLLPGTPTSSFYDNHSFQSADEPSSSSASRFHSRAQRRRGAKKRRNSPTTPDSPRRTRNGNSVEVSNGNGVASQRNGHTPGPSNGTTTIIAEDVSSSTSNNVPDDAEMIDLSLDSSPRPHGLLSPETINEFRIYESVIEKARAAMSIFRDLPKVSVELHDLLYRCFDMMTCPATSIFSEFADLCSQEHRNLVAAVLGRCILEHDLQETLPPKAPICRLIDTLESLKADASRFSAGGKLFTDSETTVFSNSALIPEKVETPISDSSSDSDGHLTSSSPLLATPERNINSEN</sequence>
<dbReference type="Proteomes" id="UP000492821">
    <property type="component" value="Unassembled WGS sequence"/>
</dbReference>
<feature type="compositionally biased region" description="Polar residues" evidence="1">
    <location>
        <begin position="493"/>
        <end position="508"/>
    </location>
</feature>
<proteinExistence type="predicted"/>